<dbReference type="KEGG" id="dra:DR_1450"/>
<dbReference type="GO" id="GO:0005886">
    <property type="term" value="C:plasma membrane"/>
    <property type="evidence" value="ECO:0007669"/>
    <property type="project" value="UniProtKB-SubCell"/>
</dbReference>
<sequence length="146" mass="15045">MSAPRSPADRPGGSVTAALPAPVRFVLGLALLWSFAALGEALTRALHLPLPGPVAGMLLLWLALGVGAVRLHWLQGAADSLLSILGLLFVPATVGVINYFSAGAAWGLWLLVMTAGLLLGAGTAGLLANRLLRPLPAQGQREEEQA</sequence>
<evidence type="ECO:0008006" key="9">
    <source>
        <dbReference type="Google" id="ProtNLM"/>
    </source>
</evidence>
<dbReference type="Proteomes" id="UP000002524">
    <property type="component" value="Chromosome 1"/>
</dbReference>
<keyword evidence="5 6" id="KW-0472">Membrane</keyword>
<dbReference type="FunCoup" id="Q9RUD7">
    <property type="interactions" value="36"/>
</dbReference>
<dbReference type="GeneID" id="69517690"/>
<evidence type="ECO:0000256" key="5">
    <source>
        <dbReference type="ARBA" id="ARBA00023136"/>
    </source>
</evidence>
<dbReference type="PIR" id="H75394">
    <property type="entry name" value="H75394"/>
</dbReference>
<dbReference type="OrthoDB" id="73102at2"/>
<proteinExistence type="predicted"/>
<feature type="transmembrane region" description="Helical" evidence="6">
    <location>
        <begin position="21"/>
        <end position="38"/>
    </location>
</feature>
<dbReference type="STRING" id="243230.DR_1450"/>
<dbReference type="HOGENOM" id="CLU_113736_3_2_0"/>
<dbReference type="eggNOG" id="COG1380">
    <property type="taxonomic scope" value="Bacteria"/>
</dbReference>
<keyword evidence="4 6" id="KW-1133">Transmembrane helix</keyword>
<feature type="transmembrane region" description="Helical" evidence="6">
    <location>
        <begin position="106"/>
        <end position="128"/>
    </location>
</feature>
<evidence type="ECO:0000256" key="1">
    <source>
        <dbReference type="ARBA" id="ARBA00004651"/>
    </source>
</evidence>
<dbReference type="EnsemblBacteria" id="AAF11018">
    <property type="protein sequence ID" value="AAF11018"/>
    <property type="gene ID" value="DR_1450"/>
</dbReference>
<gene>
    <name evidence="7" type="ordered locus">DR_1450</name>
</gene>
<evidence type="ECO:0000256" key="3">
    <source>
        <dbReference type="ARBA" id="ARBA00022692"/>
    </source>
</evidence>
<dbReference type="RefSeq" id="WP_010888089.1">
    <property type="nucleotide sequence ID" value="NC_001263.1"/>
</dbReference>
<keyword evidence="3 6" id="KW-0812">Transmembrane</keyword>
<dbReference type="EMBL" id="AE000513">
    <property type="protein sequence ID" value="AAF11018.1"/>
    <property type="molecule type" value="Genomic_DNA"/>
</dbReference>
<keyword evidence="8" id="KW-1185">Reference proteome</keyword>
<evidence type="ECO:0000256" key="6">
    <source>
        <dbReference type="SAM" id="Phobius"/>
    </source>
</evidence>
<evidence type="ECO:0000313" key="8">
    <source>
        <dbReference type="Proteomes" id="UP000002524"/>
    </source>
</evidence>
<dbReference type="PANTHER" id="PTHR33931:SF2">
    <property type="entry name" value="HOLIN-LIKE PROTEIN CIDA"/>
    <property type="match status" value="1"/>
</dbReference>
<reference evidence="7 8" key="1">
    <citation type="journal article" date="1999" name="Science">
        <title>Genome sequence of the radioresistant bacterium Deinococcus radiodurans R1.</title>
        <authorList>
            <person name="White O."/>
            <person name="Eisen J.A."/>
            <person name="Heidelberg J.F."/>
            <person name="Hickey E.K."/>
            <person name="Peterson J.D."/>
            <person name="Dodson R.J."/>
            <person name="Haft D.H."/>
            <person name="Gwinn M.L."/>
            <person name="Nelson W.C."/>
            <person name="Richardson D.L."/>
            <person name="Moffat K.S."/>
            <person name="Qin H."/>
            <person name="Jiang L."/>
            <person name="Pamphile W."/>
            <person name="Crosby M."/>
            <person name="Shen M."/>
            <person name="Vamathevan J.J."/>
            <person name="Lam P."/>
            <person name="McDonald L."/>
            <person name="Utterback T."/>
            <person name="Zalewski C."/>
            <person name="Makarova K.S."/>
            <person name="Aravind L."/>
            <person name="Daly M.J."/>
            <person name="Minton K.W."/>
            <person name="Fleischmann R.D."/>
            <person name="Ketchum K.A."/>
            <person name="Nelson K.E."/>
            <person name="Salzberg S."/>
            <person name="Smith H.O."/>
            <person name="Venter J.C."/>
            <person name="Fraser C.M."/>
        </authorList>
    </citation>
    <scope>NUCLEOTIDE SEQUENCE [LARGE SCALE GENOMIC DNA]</scope>
    <source>
        <strain evidence="8">ATCC 13939 / DSM 20539 / JCM 16871 / LMG 4051 / NBRC 15346 / NCIMB 9279 / R1 / VKM B-1422</strain>
    </source>
</reference>
<name>Q9RUD7_DEIRA</name>
<dbReference type="AlphaFoldDB" id="Q9RUD7"/>
<dbReference type="Pfam" id="PF03788">
    <property type="entry name" value="LrgA"/>
    <property type="match status" value="1"/>
</dbReference>
<dbReference type="PaxDb" id="243230-DR_1450"/>
<evidence type="ECO:0000256" key="4">
    <source>
        <dbReference type="ARBA" id="ARBA00022989"/>
    </source>
</evidence>
<dbReference type="PANTHER" id="PTHR33931">
    <property type="entry name" value="HOLIN-LIKE PROTEIN CIDA-RELATED"/>
    <property type="match status" value="1"/>
</dbReference>
<protein>
    <recommendedName>
        <fullName evidence="9">CidA/LrgA family protein</fullName>
    </recommendedName>
</protein>
<evidence type="ECO:0000256" key="2">
    <source>
        <dbReference type="ARBA" id="ARBA00022475"/>
    </source>
</evidence>
<keyword evidence="2" id="KW-1003">Cell membrane</keyword>
<evidence type="ECO:0000313" key="7">
    <source>
        <dbReference type="EMBL" id="AAF11018.1"/>
    </source>
</evidence>
<feature type="transmembrane region" description="Helical" evidence="6">
    <location>
        <begin position="81"/>
        <end position="100"/>
    </location>
</feature>
<feature type="transmembrane region" description="Helical" evidence="6">
    <location>
        <begin position="50"/>
        <end position="69"/>
    </location>
</feature>
<dbReference type="InParanoid" id="Q9RUD7"/>
<dbReference type="InterPro" id="IPR005538">
    <property type="entry name" value="LrgA/CidA"/>
</dbReference>
<comment type="subcellular location">
    <subcellularLocation>
        <location evidence="1">Cell membrane</location>
        <topology evidence="1">Multi-pass membrane protein</topology>
    </subcellularLocation>
</comment>
<accession>Q9RUD7</accession>
<dbReference type="PATRIC" id="fig|243230.17.peg.1647"/>
<organism evidence="7 8">
    <name type="scientific">Deinococcus radiodurans (strain ATCC 13939 / DSM 20539 / JCM 16871 / CCUG 27074 / LMG 4051 / NBRC 15346 / NCIMB 9279 / VKM B-1422 / R1)</name>
    <dbReference type="NCBI Taxonomy" id="243230"/>
    <lineage>
        <taxon>Bacteria</taxon>
        <taxon>Thermotogati</taxon>
        <taxon>Deinococcota</taxon>
        <taxon>Deinococci</taxon>
        <taxon>Deinococcales</taxon>
        <taxon>Deinococcaceae</taxon>
        <taxon>Deinococcus</taxon>
    </lineage>
</organism>